<dbReference type="Proteomes" id="UP000789920">
    <property type="component" value="Unassembled WGS sequence"/>
</dbReference>
<proteinExistence type="predicted"/>
<accession>A0ACA9LH02</accession>
<keyword evidence="2" id="KW-1185">Reference proteome</keyword>
<protein>
    <submittedName>
        <fullName evidence="1">29312_t:CDS:1</fullName>
    </submittedName>
</protein>
<organism evidence="1 2">
    <name type="scientific">Racocetra persica</name>
    <dbReference type="NCBI Taxonomy" id="160502"/>
    <lineage>
        <taxon>Eukaryota</taxon>
        <taxon>Fungi</taxon>
        <taxon>Fungi incertae sedis</taxon>
        <taxon>Mucoromycota</taxon>
        <taxon>Glomeromycotina</taxon>
        <taxon>Glomeromycetes</taxon>
        <taxon>Diversisporales</taxon>
        <taxon>Gigasporaceae</taxon>
        <taxon>Racocetra</taxon>
    </lineage>
</organism>
<sequence length="413" mass="47969">MTNKIITACASEIKKIGRFEPRFYYNQSLLKKTFDKFGYEEINDFATLKSGSTPKHYENKRNEEDCYFIESANVKRYGLNFSTINFVSSETHKSRIEFKVIPNDILLSSAGTIGFACLVPHTLKESSTNQNVIRIRLKDKSLTKFNPHFLVAFLNSQFGQIEMKALLTNDRYLNIKNFKQYKIPKIDEKTIQIISLKIQKAEKNEMEASLLLEQAKNFFYRKIGIDFSKIAEEKSYSVNAADFLKADLWSPKYLTSDLVNYEADQFPDFYVSEKIYDELNQDIKTNDVLFIKDGNNGMRSAMITKNDKIIISSHIVKLRLKIEAKKHNFTPEYLFLVLSLKEIGFYSSIRRTVIASTLPCLREDKLKEIEIPILDKNSIGEITELVKRAFELKDEKKGLIKEVQKEIDDYFQI</sequence>
<name>A0ACA9LH02_9GLOM</name>
<dbReference type="EMBL" id="CAJVQC010003365">
    <property type="protein sequence ID" value="CAG8525628.1"/>
    <property type="molecule type" value="Genomic_DNA"/>
</dbReference>
<gene>
    <name evidence="1" type="ORF">RPERSI_LOCUS2905</name>
</gene>
<comment type="caution">
    <text evidence="1">The sequence shown here is derived from an EMBL/GenBank/DDBJ whole genome shotgun (WGS) entry which is preliminary data.</text>
</comment>
<evidence type="ECO:0000313" key="2">
    <source>
        <dbReference type="Proteomes" id="UP000789920"/>
    </source>
</evidence>
<evidence type="ECO:0000313" key="1">
    <source>
        <dbReference type="EMBL" id="CAG8525628.1"/>
    </source>
</evidence>
<reference evidence="1" key="1">
    <citation type="submission" date="2021-06" db="EMBL/GenBank/DDBJ databases">
        <authorList>
            <person name="Kallberg Y."/>
            <person name="Tangrot J."/>
            <person name="Rosling A."/>
        </authorList>
    </citation>
    <scope>NUCLEOTIDE SEQUENCE</scope>
    <source>
        <strain evidence="1">MA461A</strain>
    </source>
</reference>